<dbReference type="GO" id="GO:0016020">
    <property type="term" value="C:membrane"/>
    <property type="evidence" value="ECO:0007669"/>
    <property type="project" value="InterPro"/>
</dbReference>
<evidence type="ECO:0000256" key="2">
    <source>
        <dbReference type="ARBA" id="ARBA00022448"/>
    </source>
</evidence>
<dbReference type="Pfam" id="PF03573">
    <property type="entry name" value="OprD"/>
    <property type="match status" value="1"/>
</dbReference>
<comment type="similarity">
    <text evidence="1">Belongs to the outer membrane porin (Opr) (TC 1.B.25) family.</text>
</comment>
<dbReference type="RefSeq" id="WP_308955592.1">
    <property type="nucleotide sequence ID" value="NZ_JAVICY010000005.1"/>
</dbReference>
<organism evidence="4 5">
    <name type="scientific">Acinetobacter gerneri</name>
    <dbReference type="NCBI Taxonomy" id="202952"/>
    <lineage>
        <taxon>Bacteria</taxon>
        <taxon>Pseudomonadati</taxon>
        <taxon>Pseudomonadota</taxon>
        <taxon>Gammaproteobacteria</taxon>
        <taxon>Moraxellales</taxon>
        <taxon>Moraxellaceae</taxon>
        <taxon>Acinetobacter</taxon>
    </lineage>
</organism>
<dbReference type="PANTHER" id="PTHR34596:SF2">
    <property type="entry name" value="CHITOPORIN"/>
    <property type="match status" value="1"/>
</dbReference>
<dbReference type="GO" id="GO:0015288">
    <property type="term" value="F:porin activity"/>
    <property type="evidence" value="ECO:0007669"/>
    <property type="project" value="TreeGrafter"/>
</dbReference>
<name>A0AAW8JEA3_9GAMM</name>
<proteinExistence type="inferred from homology"/>
<sequence>MRKIATGVGFILTAPNIAHADLIFKDDQLEILTRNFHFYREYENGGSNPSGANSQLPSSERNKTRNEWAQGFVAKYSSGYTDTPIQLGFEAYGLLGVKLYSDTYETGTLLLQYDPTTGKTKSTYGEVGGALKLKYKDTVITYGDQFPYVPVLATSTVRLLPTVSTGVSLQDKSFNNLLINAGYFYSMNPLDSTKDLNYFTTDYGAGIRANSISYVGGTYTFPQASLTAYVSELEDVWNQVFVGGTYLKKIDEDQKLKLGFTGFSNTDTGKKNGGDIEAYIFSAMTDYSYKNHTFSLGYQQVFGNEPFDIAGFSSAGSNNLNYNVAQYSTFSEAHEKSLQVKYEVEMTPYGIPGLTLMGRYFYGWDIDNSHSNNPFYTKRYVYDPSIDYIHRETNLQAAYKVQSGFAKGLDFKLRYASSRATKGYRYDDIDELRTIVEYTFKF</sequence>
<keyword evidence="3" id="KW-0732">Signal</keyword>
<dbReference type="InterPro" id="IPR005318">
    <property type="entry name" value="OM_porin_bac"/>
</dbReference>
<evidence type="ECO:0000313" key="5">
    <source>
        <dbReference type="Proteomes" id="UP001243195"/>
    </source>
</evidence>
<evidence type="ECO:0000313" key="4">
    <source>
        <dbReference type="EMBL" id="MDQ9071002.1"/>
    </source>
</evidence>
<dbReference type="PANTHER" id="PTHR34596">
    <property type="entry name" value="CHITOPORIN"/>
    <property type="match status" value="1"/>
</dbReference>
<reference evidence="4" key="1">
    <citation type="submission" date="2023-08" db="EMBL/GenBank/DDBJ databases">
        <title>Emergence of clinically-relevant ST2 carbapenem-resistant Acinetobacter baumannii strains in hospital sewages in Zhejiang, East of China.</title>
        <authorList>
            <person name="Kaichao C."/>
            <person name="Zhang R."/>
        </authorList>
    </citation>
    <scope>NUCLEOTIDE SEQUENCE</scope>
    <source>
        <strain evidence="4">M-SY-60</strain>
    </source>
</reference>
<gene>
    <name evidence="4" type="ORF">RFH51_05935</name>
</gene>
<evidence type="ECO:0000256" key="3">
    <source>
        <dbReference type="ARBA" id="ARBA00022729"/>
    </source>
</evidence>
<dbReference type="AlphaFoldDB" id="A0AAW8JEA3"/>
<dbReference type="EMBL" id="JAVIDA010000006">
    <property type="protein sequence ID" value="MDQ9071002.1"/>
    <property type="molecule type" value="Genomic_DNA"/>
</dbReference>
<keyword evidence="2" id="KW-0813">Transport</keyword>
<dbReference type="Gene3D" id="2.40.160.10">
    <property type="entry name" value="Porin"/>
    <property type="match status" value="1"/>
</dbReference>
<comment type="caution">
    <text evidence="4">The sequence shown here is derived from an EMBL/GenBank/DDBJ whole genome shotgun (WGS) entry which is preliminary data.</text>
</comment>
<accession>A0AAW8JEA3</accession>
<dbReference type="Proteomes" id="UP001243195">
    <property type="component" value="Unassembled WGS sequence"/>
</dbReference>
<dbReference type="InterPro" id="IPR023614">
    <property type="entry name" value="Porin_dom_sf"/>
</dbReference>
<protein>
    <submittedName>
        <fullName evidence="4">OprD family outer membrane porin</fullName>
    </submittedName>
</protein>
<evidence type="ECO:0000256" key="1">
    <source>
        <dbReference type="ARBA" id="ARBA00009075"/>
    </source>
</evidence>